<protein>
    <submittedName>
        <fullName evidence="2">Uncharacterized protein</fullName>
    </submittedName>
</protein>
<proteinExistence type="predicted"/>
<evidence type="ECO:0000313" key="3">
    <source>
        <dbReference type="Proteomes" id="UP000550707"/>
    </source>
</evidence>
<sequence length="142" mass="15862">MSGAETCQMYLRVQWNGTHVCGCREFRGGDREPAAQSKVACPGQLTKALEEAQSRPPGENTRQPSDCFPPGSSFLGPLSSTRQACCSPWGFSELQSPENRKVMGVPRNLRPNHWQRQKGKKSQTHNKSPSHRNTWPPALKHH</sequence>
<dbReference type="Proteomes" id="UP000550707">
    <property type="component" value="Unassembled WGS sequence"/>
</dbReference>
<comment type="caution">
    <text evidence="2">The sequence shown here is derived from an EMBL/GenBank/DDBJ whole genome shotgun (WGS) entry which is preliminary data.</text>
</comment>
<organism evidence="2 3">
    <name type="scientific">Molossus molossus</name>
    <name type="common">Pallas' mastiff bat</name>
    <name type="synonym">Vespertilio molossus</name>
    <dbReference type="NCBI Taxonomy" id="27622"/>
    <lineage>
        <taxon>Eukaryota</taxon>
        <taxon>Metazoa</taxon>
        <taxon>Chordata</taxon>
        <taxon>Craniata</taxon>
        <taxon>Vertebrata</taxon>
        <taxon>Euteleostomi</taxon>
        <taxon>Mammalia</taxon>
        <taxon>Eutheria</taxon>
        <taxon>Laurasiatheria</taxon>
        <taxon>Chiroptera</taxon>
        <taxon>Yangochiroptera</taxon>
        <taxon>Molossidae</taxon>
        <taxon>Molossus</taxon>
    </lineage>
</organism>
<evidence type="ECO:0000256" key="1">
    <source>
        <dbReference type="SAM" id="MobiDB-lite"/>
    </source>
</evidence>
<dbReference type="EMBL" id="JACASF010000015">
    <property type="protein sequence ID" value="KAF6429786.1"/>
    <property type="molecule type" value="Genomic_DNA"/>
</dbReference>
<feature type="compositionally biased region" description="Basic residues" evidence="1">
    <location>
        <begin position="113"/>
        <end position="130"/>
    </location>
</feature>
<feature type="region of interest" description="Disordered" evidence="1">
    <location>
        <begin position="96"/>
        <end position="142"/>
    </location>
</feature>
<feature type="region of interest" description="Disordered" evidence="1">
    <location>
        <begin position="50"/>
        <end position="75"/>
    </location>
</feature>
<evidence type="ECO:0000313" key="2">
    <source>
        <dbReference type="EMBL" id="KAF6429786.1"/>
    </source>
</evidence>
<accession>A0A7J8E3E1</accession>
<dbReference type="AlphaFoldDB" id="A0A7J8E3E1"/>
<keyword evidence="3" id="KW-1185">Reference proteome</keyword>
<reference evidence="2 3" key="1">
    <citation type="journal article" date="2020" name="Nature">
        <title>Six reference-quality genomes reveal evolution of bat adaptations.</title>
        <authorList>
            <person name="Jebb D."/>
            <person name="Huang Z."/>
            <person name="Pippel M."/>
            <person name="Hughes G.M."/>
            <person name="Lavrichenko K."/>
            <person name="Devanna P."/>
            <person name="Winkler S."/>
            <person name="Jermiin L.S."/>
            <person name="Skirmuntt E.C."/>
            <person name="Katzourakis A."/>
            <person name="Burkitt-Gray L."/>
            <person name="Ray D.A."/>
            <person name="Sullivan K.A.M."/>
            <person name="Roscito J.G."/>
            <person name="Kirilenko B.M."/>
            <person name="Davalos L.M."/>
            <person name="Corthals A.P."/>
            <person name="Power M.L."/>
            <person name="Jones G."/>
            <person name="Ransome R.D."/>
            <person name="Dechmann D.K.N."/>
            <person name="Locatelli A.G."/>
            <person name="Puechmaille S.J."/>
            <person name="Fedrigo O."/>
            <person name="Jarvis E.D."/>
            <person name="Hiller M."/>
            <person name="Vernes S.C."/>
            <person name="Myers E.W."/>
            <person name="Teeling E.C."/>
        </authorList>
    </citation>
    <scope>NUCLEOTIDE SEQUENCE [LARGE SCALE GENOMIC DNA]</scope>
    <source>
        <strain evidence="2">MMolMol1</strain>
        <tissue evidence="2">Muscle</tissue>
    </source>
</reference>
<gene>
    <name evidence="2" type="ORF">HJG59_009082</name>
</gene>
<dbReference type="InParanoid" id="A0A7J8E3E1"/>
<name>A0A7J8E3E1_MOLMO</name>